<evidence type="ECO:0000259" key="1">
    <source>
        <dbReference type="PROSITE" id="PS50035"/>
    </source>
</evidence>
<feature type="domain" description="PLD phosphodiesterase" evidence="1">
    <location>
        <begin position="199"/>
        <end position="226"/>
    </location>
</feature>
<dbReference type="EMBL" id="JAKWBI020000054">
    <property type="protein sequence ID" value="KAJ2904441.1"/>
    <property type="molecule type" value="Genomic_DNA"/>
</dbReference>
<proteinExistence type="predicted"/>
<dbReference type="PROSITE" id="PS50035">
    <property type="entry name" value="PLD"/>
    <property type="match status" value="2"/>
</dbReference>
<sequence length="545" mass="58859">MASAGLAYEPFVERWKHALVSASDARDRKSDFPSYFFDGPDAIGRGLVTTCVPHDFRVGTGANLYTATILPALLAAEREVVLVTCFWAPSRTLDALGRTIEELAKRRKARIAAGNTVGSSNINGSGSGEARGGGSKEPQKLRLRIGLSSVSLFQRLFHTSKKEGYVYPPSKWARLGLPDAKTLGEAGIEMQVKSLFFNPISVLHPKFVVVDGTVAFLPSANVSWEPWLEGCVTVTGDVVGRLLRFYREVWEFGREGEGGVLAANTVEWDQPAAESQFVSAGLPVVENPSMPAEHARVPLSQPRDGPSSPIATILLPSPHHRNPRFRPFPWQKSPDPPATPLNAAIQCLLAGAQRDVYLQSPNFTCPAVLGGIIAALDRGVDVRIVAGGKKMMLLEQIVTAGTTTGRCLKKLVARYQKMARGPGRDPNVPGPANGMLDVEQRIRPLGNLIVSYFCPPKRRLAGGEERTDGGRMVEEPTHAHLKLTVVDGSITVLGSGNMDRASFFTSQELGMLFRGEEIAAGVMEVVDKALEGRLEKSFSSVIVGS</sequence>
<dbReference type="InterPro" id="IPR001736">
    <property type="entry name" value="PLipase_D/transphosphatidylase"/>
</dbReference>
<dbReference type="Proteomes" id="UP001201980">
    <property type="component" value="Unassembled WGS sequence"/>
</dbReference>
<comment type="caution">
    <text evidence="2">The sequence shown here is derived from an EMBL/GenBank/DDBJ whole genome shotgun (WGS) entry which is preliminary data.</text>
</comment>
<dbReference type="PANTHER" id="PTHR21248:SF11">
    <property type="entry name" value="PLD PHOSPHODIESTERASE DOMAIN-CONTAINING PROTEIN"/>
    <property type="match status" value="1"/>
</dbReference>
<protein>
    <recommendedName>
        <fullName evidence="1">PLD phosphodiesterase domain-containing protein</fullName>
    </recommendedName>
</protein>
<name>A0AAD5WWA4_9PEZI</name>
<organism evidence="2 3">
    <name type="scientific">Zalerion maritima</name>
    <dbReference type="NCBI Taxonomy" id="339359"/>
    <lineage>
        <taxon>Eukaryota</taxon>
        <taxon>Fungi</taxon>
        <taxon>Dikarya</taxon>
        <taxon>Ascomycota</taxon>
        <taxon>Pezizomycotina</taxon>
        <taxon>Sordariomycetes</taxon>
        <taxon>Lulworthiomycetidae</taxon>
        <taxon>Lulworthiales</taxon>
        <taxon>Lulworthiaceae</taxon>
        <taxon>Zalerion</taxon>
    </lineage>
</organism>
<evidence type="ECO:0000313" key="3">
    <source>
        <dbReference type="Proteomes" id="UP001201980"/>
    </source>
</evidence>
<accession>A0AAD5WWA4</accession>
<reference evidence="2" key="1">
    <citation type="submission" date="2022-07" db="EMBL/GenBank/DDBJ databases">
        <title>Draft genome sequence of Zalerion maritima ATCC 34329, a (micro)plastics degrading marine fungus.</title>
        <authorList>
            <person name="Paco A."/>
            <person name="Goncalves M.F.M."/>
            <person name="Rocha-Santos T.A.P."/>
            <person name="Alves A."/>
        </authorList>
    </citation>
    <scope>NUCLEOTIDE SEQUENCE</scope>
    <source>
        <strain evidence="2">ATCC 34329</strain>
    </source>
</reference>
<dbReference type="GO" id="GO:0030572">
    <property type="term" value="F:phosphatidyltransferase activity"/>
    <property type="evidence" value="ECO:0007669"/>
    <property type="project" value="UniProtKB-ARBA"/>
</dbReference>
<dbReference type="InterPro" id="IPR025202">
    <property type="entry name" value="PLD-like_dom"/>
</dbReference>
<feature type="domain" description="PLD phosphodiesterase" evidence="1">
    <location>
        <begin position="480"/>
        <end position="502"/>
    </location>
</feature>
<dbReference type="GO" id="GO:0032049">
    <property type="term" value="P:cardiolipin biosynthetic process"/>
    <property type="evidence" value="ECO:0007669"/>
    <property type="project" value="UniProtKB-ARBA"/>
</dbReference>
<keyword evidence="3" id="KW-1185">Reference proteome</keyword>
<evidence type="ECO:0000313" key="2">
    <source>
        <dbReference type="EMBL" id="KAJ2904441.1"/>
    </source>
</evidence>
<dbReference type="SUPFAM" id="SSF56024">
    <property type="entry name" value="Phospholipase D/nuclease"/>
    <property type="match status" value="2"/>
</dbReference>
<gene>
    <name evidence="2" type="ORF">MKZ38_008114</name>
</gene>
<dbReference type="SMART" id="SM00155">
    <property type="entry name" value="PLDc"/>
    <property type="match status" value="2"/>
</dbReference>
<dbReference type="Gene3D" id="3.30.870.10">
    <property type="entry name" value="Endonuclease Chain A"/>
    <property type="match status" value="2"/>
</dbReference>
<dbReference type="CDD" id="cd00138">
    <property type="entry name" value="PLDc_SF"/>
    <property type="match status" value="1"/>
</dbReference>
<dbReference type="PANTHER" id="PTHR21248">
    <property type="entry name" value="CARDIOLIPIN SYNTHASE"/>
    <property type="match status" value="1"/>
</dbReference>
<dbReference type="Pfam" id="PF13091">
    <property type="entry name" value="PLDc_2"/>
    <property type="match status" value="1"/>
</dbReference>
<dbReference type="AlphaFoldDB" id="A0AAD5WWA4"/>